<dbReference type="PANTHER" id="PTHR37809:SF1">
    <property type="entry name" value="RIBOSOMAL PROTEIN S12 METHYLTHIOTRANSFERASE ACCESSORY FACTOR YCAO"/>
    <property type="match status" value="1"/>
</dbReference>
<dbReference type="Gene3D" id="3.30.160.660">
    <property type="match status" value="1"/>
</dbReference>
<evidence type="ECO:0000259" key="1">
    <source>
        <dbReference type="PROSITE" id="PS51664"/>
    </source>
</evidence>
<reference evidence="2" key="1">
    <citation type="journal article" date="2014" name="Microbiology">
        <title>A streptolysin S homologue is essential for beta-haemolytic Streptococcus constellatus subsp. constellatus cytotoxicity.</title>
        <authorList>
            <person name="Tabata A."/>
            <person name="Sato Y."/>
            <person name="Maya K."/>
            <person name="Nakano K."/>
            <person name="Kikuchi K."/>
            <person name="Whiley R.A."/>
            <person name="Ohkura K."/>
            <person name="Tomoyasu T."/>
            <person name="Nagamune H."/>
        </authorList>
    </citation>
    <scope>NUCLEOTIDE SEQUENCE</scope>
    <source>
        <strain evidence="2">W277</strain>
    </source>
</reference>
<dbReference type="EMBL" id="AB839362">
    <property type="protein sequence ID" value="BAO73259.1"/>
    <property type="molecule type" value="Genomic_DNA"/>
</dbReference>
<dbReference type="InterPro" id="IPR003776">
    <property type="entry name" value="YcaO-like_dom"/>
</dbReference>
<dbReference type="NCBIfam" id="TIGR03604">
    <property type="entry name" value="TOMM_cyclo_SagD"/>
    <property type="match status" value="1"/>
</dbReference>
<organism evidence="2">
    <name type="scientific">Streptococcus constellatus subsp. constellatus</name>
    <dbReference type="NCBI Taxonomy" id="184246"/>
    <lineage>
        <taxon>Bacteria</taxon>
        <taxon>Bacillati</taxon>
        <taxon>Bacillota</taxon>
        <taxon>Bacilli</taxon>
        <taxon>Lactobacillales</taxon>
        <taxon>Streptococcaceae</taxon>
        <taxon>Streptococcus</taxon>
        <taxon>Streptococcus anginosus group</taxon>
    </lineage>
</organism>
<accession>A0A024F8Z1</accession>
<gene>
    <name evidence="2" type="primary">sagD</name>
</gene>
<dbReference type="InterPro" id="IPR027624">
    <property type="entry name" value="TOMM_cyclo_SagD"/>
</dbReference>
<sequence>MLNFYPSFNHIFSEFKAISGNRTGILNQSQVPICNHPHDVYLKSVTGQMPEYHKQFIGENSQVSYHIIGYGSHYEEALIKYVGESIERYATIIAGDLLADQIVYASYEELSKTNRVMPLEYLRVFTKEQIEQNIALNMTMCQKEVTEKDILGWVKCPMLFEDEEMYIPVQMLCVGYKPNHEIGEQYVIPGFSTGTASHKTLEAAMCNSVIEYLQIDSMMLSWHTKKPCCRIEIDDPEILAILEDAHLGKDSLYEIIPIDMTIGEDNPLYTFGIILKNKYLEAPYLLFGVQAGLDPKHTLLRGIMEAAAISYSYYYNLLYNQAALVNIESESPQFLDLDSNVFYYAHPKNLEEKWQAFEPLISGNITLSELENHSGKNKKEDLKILLAYAKKVSPNAVFLDMTPPEATEKGWYVTRVLMPDLLEMCIPAFPFANHPRMRQFGGVTNEFVHPMP</sequence>
<name>A0A024F8Z1_STRCV</name>
<proteinExistence type="predicted"/>
<dbReference type="Pfam" id="PF02624">
    <property type="entry name" value="YcaO"/>
    <property type="match status" value="1"/>
</dbReference>
<protein>
    <submittedName>
        <fullName evidence="2">SagD protein</fullName>
    </submittedName>
</protein>
<dbReference type="Gene3D" id="3.30.1330.230">
    <property type="match status" value="1"/>
</dbReference>
<dbReference type="Gene3D" id="3.30.40.250">
    <property type="match status" value="1"/>
</dbReference>
<dbReference type="AlphaFoldDB" id="A0A024F8Z1"/>
<feature type="domain" description="YcaO" evidence="1">
    <location>
        <begin position="69"/>
        <end position="452"/>
    </location>
</feature>
<dbReference type="PANTHER" id="PTHR37809">
    <property type="entry name" value="RIBOSOMAL PROTEIN S12 METHYLTHIOTRANSFERASE ACCESSORY FACTOR YCAO"/>
    <property type="match status" value="1"/>
</dbReference>
<dbReference type="PROSITE" id="PS51664">
    <property type="entry name" value="YCAO"/>
    <property type="match status" value="1"/>
</dbReference>
<evidence type="ECO:0000313" key="2">
    <source>
        <dbReference type="EMBL" id="BAO73259.1"/>
    </source>
</evidence>